<dbReference type="InterPro" id="IPR051134">
    <property type="entry name" value="PPP_phosphatase"/>
</dbReference>
<name>A0A834G4T8_RHOSS</name>
<comment type="caution">
    <text evidence="4">The sequence shown here is derived from an EMBL/GenBank/DDBJ whole genome shotgun (WGS) entry which is preliminary data.</text>
</comment>
<keyword evidence="3" id="KW-0464">Manganese</keyword>
<evidence type="ECO:0000256" key="1">
    <source>
        <dbReference type="ARBA" id="ARBA00001936"/>
    </source>
</evidence>
<reference evidence="4" key="1">
    <citation type="submission" date="2019-11" db="EMBL/GenBank/DDBJ databases">
        <authorList>
            <person name="Liu Y."/>
            <person name="Hou J."/>
            <person name="Li T.-Q."/>
            <person name="Guan C.-H."/>
            <person name="Wu X."/>
            <person name="Wu H.-Z."/>
            <person name="Ling F."/>
            <person name="Zhang R."/>
            <person name="Shi X.-G."/>
            <person name="Ren J.-P."/>
            <person name="Chen E.-F."/>
            <person name="Sun J.-M."/>
        </authorList>
    </citation>
    <scope>NUCLEOTIDE SEQUENCE</scope>
    <source>
        <strain evidence="4">Adult_tree_wgs_1</strain>
        <tissue evidence="4">Leaves</tissue>
    </source>
</reference>
<sequence>MPQREILISSGRYEIHVASYAESMASPAAYGHKEDWVEEGGDALELADDRCSWSSCGRDWEWLYYGANEEDNNWVWNVIWKKEENQEKFKRRYNARLYFLAAKEKNKERQKRIRTESGIMLLRKNKQESKHGKNLEVDDLHKQGKTCHALQSIRANVCCNFYDFAVQRQLGSAKYRDVPVAVEGQVEEGLAKKSQVEEESQVERIIDMEDEGQLGGSGAYMLYRGGTQRAEGVTQVRNAGQPISWPSDSIVAQSWVISLTNTFDWGSKHLSPSEFPSLLPVQVFDNLILSTSKILHKEPNCVTVGRLSANLSAVVVGDIHGQLHDLIFLLQDAGFRQITMFMFLTEIMWIGRLGVLRQSA</sequence>
<comment type="cofactor">
    <cofactor evidence="1">
        <name>Mn(2+)</name>
        <dbReference type="ChEBI" id="CHEBI:29035"/>
    </cofactor>
</comment>
<proteinExistence type="predicted"/>
<evidence type="ECO:0000256" key="3">
    <source>
        <dbReference type="ARBA" id="ARBA00023211"/>
    </source>
</evidence>
<dbReference type="PANTHER" id="PTHR45668:SF9">
    <property type="entry name" value="SERINE_THREONINE-PROTEIN PHOSPHATASE 7"/>
    <property type="match status" value="1"/>
</dbReference>
<dbReference type="EMBL" id="WJXA01000012">
    <property type="protein sequence ID" value="KAF7123084.1"/>
    <property type="molecule type" value="Genomic_DNA"/>
</dbReference>
<dbReference type="OrthoDB" id="445564at2759"/>
<dbReference type="GO" id="GO:0046872">
    <property type="term" value="F:metal ion binding"/>
    <property type="evidence" value="ECO:0007669"/>
    <property type="project" value="UniProtKB-KW"/>
</dbReference>
<dbReference type="PANTHER" id="PTHR45668">
    <property type="entry name" value="SERINE/THREONINE-PROTEIN PHOSPHATASE 5-RELATED"/>
    <property type="match status" value="1"/>
</dbReference>
<keyword evidence="2" id="KW-0479">Metal-binding</keyword>
<protein>
    <submittedName>
        <fullName evidence="4">Uncharacterized protein</fullName>
    </submittedName>
</protein>
<organism evidence="4 5">
    <name type="scientific">Rhododendron simsii</name>
    <name type="common">Sims's rhododendron</name>
    <dbReference type="NCBI Taxonomy" id="118357"/>
    <lineage>
        <taxon>Eukaryota</taxon>
        <taxon>Viridiplantae</taxon>
        <taxon>Streptophyta</taxon>
        <taxon>Embryophyta</taxon>
        <taxon>Tracheophyta</taxon>
        <taxon>Spermatophyta</taxon>
        <taxon>Magnoliopsida</taxon>
        <taxon>eudicotyledons</taxon>
        <taxon>Gunneridae</taxon>
        <taxon>Pentapetalae</taxon>
        <taxon>asterids</taxon>
        <taxon>Ericales</taxon>
        <taxon>Ericaceae</taxon>
        <taxon>Ericoideae</taxon>
        <taxon>Rhodoreae</taxon>
        <taxon>Rhododendron</taxon>
    </lineage>
</organism>
<dbReference type="SUPFAM" id="SSF56300">
    <property type="entry name" value="Metallo-dependent phosphatases"/>
    <property type="match status" value="1"/>
</dbReference>
<dbReference type="InterPro" id="IPR029052">
    <property type="entry name" value="Metallo-depent_PP-like"/>
</dbReference>
<dbReference type="Gene3D" id="3.60.21.10">
    <property type="match status" value="1"/>
</dbReference>
<evidence type="ECO:0000313" key="4">
    <source>
        <dbReference type="EMBL" id="KAF7123084.1"/>
    </source>
</evidence>
<gene>
    <name evidence="4" type="ORF">RHSIM_Rhsim12G0009600</name>
</gene>
<keyword evidence="5" id="KW-1185">Reference proteome</keyword>
<accession>A0A834G4T8</accession>
<dbReference type="Proteomes" id="UP000626092">
    <property type="component" value="Unassembled WGS sequence"/>
</dbReference>
<dbReference type="AlphaFoldDB" id="A0A834G4T8"/>
<evidence type="ECO:0000313" key="5">
    <source>
        <dbReference type="Proteomes" id="UP000626092"/>
    </source>
</evidence>
<evidence type="ECO:0000256" key="2">
    <source>
        <dbReference type="ARBA" id="ARBA00022723"/>
    </source>
</evidence>